<gene>
    <name evidence="5" type="ORF">CRM22_002875</name>
</gene>
<proteinExistence type="predicted"/>
<dbReference type="InterPro" id="IPR051986">
    <property type="entry name" value="Innate_Immune_Apopt_Reg"/>
</dbReference>
<dbReference type="InterPro" id="IPR013083">
    <property type="entry name" value="Znf_RING/FYVE/PHD"/>
</dbReference>
<reference evidence="5 6" key="1">
    <citation type="journal article" date="2019" name="BMC Genomics">
        <title>New insights from Opisthorchis felineus genome: update on genomics of the epidemiologically important liver flukes.</title>
        <authorList>
            <person name="Ershov N.I."/>
            <person name="Mordvinov V.A."/>
            <person name="Prokhortchouk E.B."/>
            <person name="Pakharukova M.Y."/>
            <person name="Gunbin K.V."/>
            <person name="Ustyantsev K."/>
            <person name="Genaev M.A."/>
            <person name="Blinov A.G."/>
            <person name="Mazur A."/>
            <person name="Boulygina E."/>
            <person name="Tsygankova S."/>
            <person name="Khrameeva E."/>
            <person name="Chekanov N."/>
            <person name="Fan G."/>
            <person name="Xiao A."/>
            <person name="Zhang H."/>
            <person name="Xu X."/>
            <person name="Yang H."/>
            <person name="Solovyev V."/>
            <person name="Lee S.M."/>
            <person name="Liu X."/>
            <person name="Afonnikov D.A."/>
            <person name="Skryabin K.G."/>
        </authorList>
    </citation>
    <scope>NUCLEOTIDE SEQUENCE [LARGE SCALE GENOMIC DNA]</scope>
    <source>
        <strain evidence="5">AK-0245</strain>
        <tissue evidence="5">Whole organism</tissue>
    </source>
</reference>
<name>A0A4S2M8H8_OPIFE</name>
<dbReference type="EMBL" id="SJOL01004953">
    <property type="protein sequence ID" value="TGZ71009.1"/>
    <property type="molecule type" value="Genomic_DNA"/>
</dbReference>
<keyword evidence="1" id="KW-0479">Metal-binding</keyword>
<dbReference type="Proteomes" id="UP000308267">
    <property type="component" value="Unassembled WGS sequence"/>
</dbReference>
<dbReference type="PANTHER" id="PTHR16295:SF10">
    <property type="entry name" value="EXPRESSED PROTEIN"/>
    <property type="match status" value="1"/>
</dbReference>
<evidence type="ECO:0000313" key="5">
    <source>
        <dbReference type="EMBL" id="TGZ71009.1"/>
    </source>
</evidence>
<evidence type="ECO:0000256" key="2">
    <source>
        <dbReference type="ARBA" id="ARBA00022771"/>
    </source>
</evidence>
<evidence type="ECO:0000256" key="3">
    <source>
        <dbReference type="ARBA" id="ARBA00022833"/>
    </source>
</evidence>
<keyword evidence="6" id="KW-1185">Reference proteome</keyword>
<dbReference type="SUPFAM" id="SSF49599">
    <property type="entry name" value="TRAF domain-like"/>
    <property type="match status" value="2"/>
</dbReference>
<organism evidence="5 6">
    <name type="scientific">Opisthorchis felineus</name>
    <dbReference type="NCBI Taxonomy" id="147828"/>
    <lineage>
        <taxon>Eukaryota</taxon>
        <taxon>Metazoa</taxon>
        <taxon>Spiralia</taxon>
        <taxon>Lophotrochozoa</taxon>
        <taxon>Platyhelminthes</taxon>
        <taxon>Trematoda</taxon>
        <taxon>Digenea</taxon>
        <taxon>Opisthorchiida</taxon>
        <taxon>Opisthorchiata</taxon>
        <taxon>Opisthorchiidae</taxon>
        <taxon>Opisthorchis</taxon>
    </lineage>
</organism>
<dbReference type="Pfam" id="PF21366">
    <property type="entry name" value="TRAFD1-XIAF1_ZnF"/>
    <property type="match status" value="1"/>
</dbReference>
<dbReference type="AlphaFoldDB" id="A0A4S2M8H8"/>
<sequence>MECEKDEKECLNCGASISLGNFTVHEAFCVRNLVKCPTCNSVVPKVSFEEHSIQEHALTRCEVCKMRIPKFKLANHQGTCPARLIVCSYCELEFPANSYEEHVDRCSSRTELCSGCRKFVMLRDLQTHACVLSYPFESGTKKPEPTGDPDFTSDLELATRLQYMELNQAVSKLVKTEQASMNQEVPRKSYTQAHRKSLCVKDRNRNCTSDRINTSGSVWFPGHWSPRNTSVPPPAYRNGQHLVQCGSVSALGDMLS</sequence>
<protein>
    <recommendedName>
        <fullName evidence="4">TRAFD1/XAF1 zinc finger domain-containing protein</fullName>
    </recommendedName>
</protein>
<dbReference type="OrthoDB" id="6253994at2759"/>
<keyword evidence="2" id="KW-0863">Zinc-finger</keyword>
<keyword evidence="3" id="KW-0862">Zinc</keyword>
<comment type="caution">
    <text evidence="5">The sequence shown here is derived from an EMBL/GenBank/DDBJ whole genome shotgun (WGS) entry which is preliminary data.</text>
</comment>
<evidence type="ECO:0000313" key="6">
    <source>
        <dbReference type="Proteomes" id="UP000308267"/>
    </source>
</evidence>
<dbReference type="STRING" id="147828.A0A4S2M8H8"/>
<dbReference type="PANTHER" id="PTHR16295">
    <property type="entry name" value="TRAF-TYPE ZINC FINGER PROTEIN-RELATED"/>
    <property type="match status" value="1"/>
</dbReference>
<dbReference type="Pfam" id="PF23580">
    <property type="entry name" value="Znf_XAF1_N"/>
    <property type="match status" value="1"/>
</dbReference>
<accession>A0A4S2M8H8</accession>
<dbReference type="GO" id="GO:0005739">
    <property type="term" value="C:mitochondrion"/>
    <property type="evidence" value="ECO:0007669"/>
    <property type="project" value="TreeGrafter"/>
</dbReference>
<dbReference type="InterPro" id="IPR049439">
    <property type="entry name" value="TRAFD1-XIAF1_Znf"/>
</dbReference>
<evidence type="ECO:0000256" key="1">
    <source>
        <dbReference type="ARBA" id="ARBA00022723"/>
    </source>
</evidence>
<feature type="domain" description="TRAFD1/XAF1 zinc finger" evidence="4">
    <location>
        <begin position="96"/>
        <end position="130"/>
    </location>
</feature>
<dbReference type="Gene3D" id="3.30.40.10">
    <property type="entry name" value="Zinc/RING finger domain, C3HC4 (zinc finger)"/>
    <property type="match status" value="2"/>
</dbReference>
<dbReference type="GO" id="GO:0008270">
    <property type="term" value="F:zinc ion binding"/>
    <property type="evidence" value="ECO:0007669"/>
    <property type="project" value="UniProtKB-KW"/>
</dbReference>
<dbReference type="EMBL" id="SJOL01004953">
    <property type="protein sequence ID" value="TGZ71011.1"/>
    <property type="molecule type" value="Genomic_DNA"/>
</dbReference>
<evidence type="ECO:0000259" key="4">
    <source>
        <dbReference type="Pfam" id="PF21366"/>
    </source>
</evidence>